<dbReference type="EMBL" id="MJEH01000061">
    <property type="protein sequence ID" value="OEH91524.1"/>
    <property type="molecule type" value="Genomic_DNA"/>
</dbReference>
<dbReference type="AlphaFoldDB" id="A0A1E5LBQ5"/>
<organism evidence="4 5">
    <name type="scientific">Bacillus solimangrovi</name>
    <dbReference type="NCBI Taxonomy" id="1305675"/>
    <lineage>
        <taxon>Bacteria</taxon>
        <taxon>Bacillati</taxon>
        <taxon>Bacillota</taxon>
        <taxon>Bacilli</taxon>
        <taxon>Bacillales</taxon>
        <taxon>Bacillaceae</taxon>
        <taxon>Bacillus</taxon>
    </lineage>
</organism>
<feature type="region of interest" description="Disordered" evidence="1">
    <location>
        <begin position="64"/>
        <end position="116"/>
    </location>
</feature>
<dbReference type="Pfam" id="PF07423">
    <property type="entry name" value="DUF1510"/>
    <property type="match status" value="1"/>
</dbReference>
<sequence length="200" mass="22680">MPQQSRYQNRRKKKKISGLMLMIAGVFATLLFVLVISLSIGAKEKPEFVYGPTTPETYKDDVIEQEQEQEKDSEKISETEESIESSKETSNTETSEEVVSEVIEGEWDPVETEQEGVHVTSYEEGSADWNEMLRATETATNISQDDMIVWWLGNGGSPNTSTVTVSTKDNTEIYRVQLQWIESKGWQPVTVEVLESNPYQ</sequence>
<evidence type="ECO:0000313" key="5">
    <source>
        <dbReference type="Proteomes" id="UP000095209"/>
    </source>
</evidence>
<evidence type="ECO:0000313" key="4">
    <source>
        <dbReference type="EMBL" id="OEH91524.1"/>
    </source>
</evidence>
<proteinExistence type="predicted"/>
<dbReference type="OrthoDB" id="2168558at2"/>
<feature type="domain" description="DUF1510" evidence="3">
    <location>
        <begin position="103"/>
        <end position="194"/>
    </location>
</feature>
<name>A0A1E5LBQ5_9BACI</name>
<evidence type="ECO:0000256" key="2">
    <source>
        <dbReference type="SAM" id="Phobius"/>
    </source>
</evidence>
<feature type="compositionally biased region" description="Basic and acidic residues" evidence="1">
    <location>
        <begin position="64"/>
        <end position="78"/>
    </location>
</feature>
<dbReference type="RefSeq" id="WP_069718533.1">
    <property type="nucleotide sequence ID" value="NZ_MJEH01000061.1"/>
</dbReference>
<protein>
    <recommendedName>
        <fullName evidence="3">DUF1510 domain-containing protein</fullName>
    </recommendedName>
</protein>
<reference evidence="4 5" key="1">
    <citation type="submission" date="2016-08" db="EMBL/GenBank/DDBJ databases">
        <title>Genome of Bacillus solimangrovi GH2-4.</title>
        <authorList>
            <person name="Lim S."/>
            <person name="Kim B.-C."/>
        </authorList>
    </citation>
    <scope>NUCLEOTIDE SEQUENCE [LARGE SCALE GENOMIC DNA]</scope>
    <source>
        <strain evidence="4 5">GH2-4</strain>
    </source>
</reference>
<keyword evidence="2" id="KW-0472">Membrane</keyword>
<comment type="caution">
    <text evidence="4">The sequence shown here is derived from an EMBL/GenBank/DDBJ whole genome shotgun (WGS) entry which is preliminary data.</text>
</comment>
<evidence type="ECO:0000256" key="1">
    <source>
        <dbReference type="SAM" id="MobiDB-lite"/>
    </source>
</evidence>
<evidence type="ECO:0000259" key="3">
    <source>
        <dbReference type="Pfam" id="PF07423"/>
    </source>
</evidence>
<feature type="transmembrane region" description="Helical" evidence="2">
    <location>
        <begin position="21"/>
        <end position="42"/>
    </location>
</feature>
<feature type="compositionally biased region" description="Acidic residues" evidence="1">
    <location>
        <begin position="94"/>
        <end position="114"/>
    </location>
</feature>
<dbReference type="Proteomes" id="UP000095209">
    <property type="component" value="Unassembled WGS sequence"/>
</dbReference>
<dbReference type="STRING" id="1305675.BFG57_05270"/>
<dbReference type="InterPro" id="IPR009988">
    <property type="entry name" value="DUF1510"/>
</dbReference>
<keyword evidence="2" id="KW-1133">Transmembrane helix</keyword>
<gene>
    <name evidence="4" type="ORF">BFG57_05270</name>
</gene>
<accession>A0A1E5LBQ5</accession>
<keyword evidence="2" id="KW-0812">Transmembrane</keyword>
<keyword evidence="5" id="KW-1185">Reference proteome</keyword>